<dbReference type="EMBL" id="OBDY01000024">
    <property type="protein sequence ID" value="SNY62979.1"/>
    <property type="molecule type" value="Genomic_DNA"/>
</dbReference>
<keyword evidence="3" id="KW-1185">Reference proteome</keyword>
<dbReference type="GO" id="GO:0005829">
    <property type="term" value="C:cytosol"/>
    <property type="evidence" value="ECO:0007669"/>
    <property type="project" value="TreeGrafter"/>
</dbReference>
<evidence type="ECO:0000313" key="3">
    <source>
        <dbReference type="Proteomes" id="UP000219612"/>
    </source>
</evidence>
<dbReference type="PANTHER" id="PTHR42686:SF1">
    <property type="entry name" value="GH17980P-RELATED"/>
    <property type="match status" value="1"/>
</dbReference>
<dbReference type="SUPFAM" id="SSF51430">
    <property type="entry name" value="NAD(P)-linked oxidoreductase"/>
    <property type="match status" value="1"/>
</dbReference>
<reference evidence="2 3" key="1">
    <citation type="submission" date="2017-09" db="EMBL/GenBank/DDBJ databases">
        <authorList>
            <person name="Ehlers B."/>
            <person name="Leendertz F.H."/>
        </authorList>
    </citation>
    <scope>NUCLEOTIDE SEQUENCE [LARGE SCALE GENOMIC DNA]</scope>
    <source>
        <strain evidence="2 3">CGMCC 4.6857</strain>
    </source>
</reference>
<proteinExistence type="predicted"/>
<dbReference type="CDD" id="cd19162">
    <property type="entry name" value="AKR_FDH"/>
    <property type="match status" value="1"/>
</dbReference>
<dbReference type="OrthoDB" id="9768851at2"/>
<evidence type="ECO:0000313" key="2">
    <source>
        <dbReference type="EMBL" id="SNY62979.1"/>
    </source>
</evidence>
<dbReference type="Pfam" id="PF00248">
    <property type="entry name" value="Aldo_ket_red"/>
    <property type="match status" value="1"/>
</dbReference>
<dbReference type="InterPro" id="IPR044477">
    <property type="entry name" value="FDH-like"/>
</dbReference>
<dbReference type="Proteomes" id="UP000219612">
    <property type="component" value="Unassembled WGS sequence"/>
</dbReference>
<accession>A0A285JRQ1</accession>
<dbReference type="InterPro" id="IPR036812">
    <property type="entry name" value="NAD(P)_OxRdtase_dom_sf"/>
</dbReference>
<name>A0A285JRQ1_9ACTN</name>
<evidence type="ECO:0000259" key="1">
    <source>
        <dbReference type="Pfam" id="PF00248"/>
    </source>
</evidence>
<gene>
    <name evidence="2" type="ORF">SAMN05421748_124131</name>
</gene>
<protein>
    <submittedName>
        <fullName evidence="2">D-threo-aldose 1-dehydrogenase</fullName>
    </submittedName>
</protein>
<dbReference type="InterPro" id="IPR023210">
    <property type="entry name" value="NADP_OxRdtase_dom"/>
</dbReference>
<dbReference type="RefSeq" id="WP_097326812.1">
    <property type="nucleotide sequence ID" value="NZ_OBDY01000024.1"/>
</dbReference>
<organism evidence="2 3">
    <name type="scientific">Paractinoplanes atraurantiacus</name>
    <dbReference type="NCBI Taxonomy" id="1036182"/>
    <lineage>
        <taxon>Bacteria</taxon>
        <taxon>Bacillati</taxon>
        <taxon>Actinomycetota</taxon>
        <taxon>Actinomycetes</taxon>
        <taxon>Micromonosporales</taxon>
        <taxon>Micromonosporaceae</taxon>
        <taxon>Paractinoplanes</taxon>
    </lineage>
</organism>
<sequence>MGAELALGVAALGDIPDEDEAVATVLAAHRAGITRVDTSPWYGRGAAERRLGRAVAALPPGSLTISTKVGYVIERARREQDFSAAAVERSLAASMDRLGVDSLDTVLIHDPEDHMAAALEQAYPRLHQLRTAGVVRAIGAGMNQTAGLIRFVRETDIDVVLVAGRWTLLDRGAGEALLPECRARGVRAMAGGVFNTGVLVSPEPGARYDYAPAAPAVLERARSLRETCRAYGVPLAAAALQFPARDPAVGAVLLGPADRQQLAQNIEWWRHPVPAALWSELEA</sequence>
<dbReference type="InterPro" id="IPR020471">
    <property type="entry name" value="AKR"/>
</dbReference>
<dbReference type="Gene3D" id="3.20.20.100">
    <property type="entry name" value="NADP-dependent oxidoreductase domain"/>
    <property type="match status" value="1"/>
</dbReference>
<dbReference type="AlphaFoldDB" id="A0A285JRQ1"/>
<dbReference type="GO" id="GO:0016491">
    <property type="term" value="F:oxidoreductase activity"/>
    <property type="evidence" value="ECO:0007669"/>
    <property type="project" value="InterPro"/>
</dbReference>
<dbReference type="PANTHER" id="PTHR42686">
    <property type="entry name" value="GH17980P-RELATED"/>
    <property type="match status" value="1"/>
</dbReference>
<feature type="domain" description="NADP-dependent oxidoreductase" evidence="1">
    <location>
        <begin position="5"/>
        <end position="282"/>
    </location>
</feature>